<organism evidence="2 3">
    <name type="scientific">Halanaerobium congolense</name>
    <dbReference type="NCBI Taxonomy" id="54121"/>
    <lineage>
        <taxon>Bacteria</taxon>
        <taxon>Bacillati</taxon>
        <taxon>Bacillota</taxon>
        <taxon>Clostridia</taxon>
        <taxon>Halanaerobiales</taxon>
        <taxon>Halanaerobiaceae</taxon>
        <taxon>Halanaerobium</taxon>
    </lineage>
</organism>
<evidence type="ECO:0000313" key="3">
    <source>
        <dbReference type="Proteomes" id="UP000198612"/>
    </source>
</evidence>
<gene>
    <name evidence="1" type="ORF">SAMN04488598_1742</name>
    <name evidence="2" type="ORF">SAMN04515652_1674</name>
</gene>
<protein>
    <submittedName>
        <fullName evidence="2">Uncharacterized protein</fullName>
    </submittedName>
</protein>
<evidence type="ECO:0000313" key="1">
    <source>
        <dbReference type="EMBL" id="SDG26415.1"/>
    </source>
</evidence>
<proteinExistence type="predicted"/>
<dbReference type="Proteomes" id="UP000199519">
    <property type="component" value="Unassembled WGS sequence"/>
</dbReference>
<dbReference type="EMBL" id="FNBJ01000074">
    <property type="protein sequence ID" value="SDG26415.1"/>
    <property type="molecule type" value="Genomic_DNA"/>
</dbReference>
<reference evidence="3 4" key="1">
    <citation type="submission" date="2016-10" db="EMBL/GenBank/DDBJ databases">
        <authorList>
            <person name="Varghese N."/>
            <person name="Submissions S."/>
        </authorList>
    </citation>
    <scope>NUCLEOTIDE SEQUENCE [LARGE SCALE GENOMIC DNA]</scope>
    <source>
        <strain evidence="1 4">WG2</strain>
        <strain evidence="2 3">WG5</strain>
    </source>
</reference>
<dbReference type="AlphaFoldDB" id="A0A1I0DAQ1"/>
<dbReference type="RefSeq" id="WP_089721058.1">
    <property type="nucleotide sequence ID" value="NZ_FNBJ01000074.1"/>
</dbReference>
<evidence type="ECO:0000313" key="2">
    <source>
        <dbReference type="EMBL" id="SET28760.1"/>
    </source>
</evidence>
<sequence>MIESDQNKYWEVEEPEVIDNGSLLLQHYEKHGALQLQMKGIDSESGESYVKKGLNLRKEVLFKQPKMLETLAFIFSEWLHEYDNEIEKE</sequence>
<dbReference type="Proteomes" id="UP000198612">
    <property type="component" value="Unassembled WGS sequence"/>
</dbReference>
<evidence type="ECO:0000313" key="4">
    <source>
        <dbReference type="Proteomes" id="UP000199519"/>
    </source>
</evidence>
<accession>A0A1I0DAQ1</accession>
<keyword evidence="4" id="KW-1185">Reference proteome</keyword>
<dbReference type="EMBL" id="FOHG01000067">
    <property type="protein sequence ID" value="SET28760.1"/>
    <property type="molecule type" value="Genomic_DNA"/>
</dbReference>
<name>A0A1I0DAQ1_9FIRM</name>